<accession>A0A7X7LXR3</accession>
<dbReference type="InterPro" id="IPR050228">
    <property type="entry name" value="Carboxylesterase_BioH"/>
</dbReference>
<dbReference type="GO" id="GO:0016787">
    <property type="term" value="F:hydrolase activity"/>
    <property type="evidence" value="ECO:0007669"/>
    <property type="project" value="UniProtKB-KW"/>
</dbReference>
<proteinExistence type="predicted"/>
<feature type="domain" description="AB hydrolase-1" evidence="1">
    <location>
        <begin position="22"/>
        <end position="255"/>
    </location>
</feature>
<keyword evidence="2" id="KW-0378">Hydrolase</keyword>
<dbReference type="OrthoDB" id="9806902at2"/>
<dbReference type="EMBL" id="JAAYYV010000330">
    <property type="protein sequence ID" value="NLF55119.1"/>
    <property type="molecule type" value="Genomic_DNA"/>
</dbReference>
<protein>
    <submittedName>
        <fullName evidence="2">Alpha/beta hydrolase</fullName>
    </submittedName>
</protein>
<evidence type="ECO:0000313" key="3">
    <source>
        <dbReference type="Proteomes" id="UP000536534"/>
    </source>
</evidence>
<organism evidence="2 3">
    <name type="scientific">Thauera phenolivorans</name>
    <dbReference type="NCBI Taxonomy" id="1792543"/>
    <lineage>
        <taxon>Bacteria</taxon>
        <taxon>Pseudomonadati</taxon>
        <taxon>Pseudomonadota</taxon>
        <taxon>Betaproteobacteria</taxon>
        <taxon>Rhodocyclales</taxon>
        <taxon>Zoogloeaceae</taxon>
        <taxon>Thauera</taxon>
    </lineage>
</organism>
<dbReference type="Pfam" id="PF12697">
    <property type="entry name" value="Abhydrolase_6"/>
    <property type="match status" value="1"/>
</dbReference>
<name>A0A7X7LXR3_9RHOO</name>
<dbReference type="PRINTS" id="PR00111">
    <property type="entry name" value="ABHYDROLASE"/>
</dbReference>
<dbReference type="PANTHER" id="PTHR43194:SF2">
    <property type="entry name" value="PEROXISOMAL MEMBRANE PROTEIN LPX1"/>
    <property type="match status" value="1"/>
</dbReference>
<evidence type="ECO:0000313" key="2">
    <source>
        <dbReference type="EMBL" id="NLF55119.1"/>
    </source>
</evidence>
<dbReference type="Proteomes" id="UP000536534">
    <property type="component" value="Unassembled WGS sequence"/>
</dbReference>
<evidence type="ECO:0000259" key="1">
    <source>
        <dbReference type="Pfam" id="PF12697"/>
    </source>
</evidence>
<dbReference type="RefSeq" id="WP_068804456.1">
    <property type="nucleotide sequence ID" value="NZ_MBFM01000001.1"/>
</dbReference>
<dbReference type="AlphaFoldDB" id="A0A7X7LXR3"/>
<dbReference type="SUPFAM" id="SSF53474">
    <property type="entry name" value="alpha/beta-Hydrolases"/>
    <property type="match status" value="1"/>
</dbReference>
<comment type="caution">
    <text evidence="2">The sequence shown here is derived from an EMBL/GenBank/DDBJ whole genome shotgun (WGS) entry which is preliminary data.</text>
</comment>
<dbReference type="Gene3D" id="3.40.50.1820">
    <property type="entry name" value="alpha/beta hydrolase"/>
    <property type="match status" value="1"/>
</dbReference>
<dbReference type="InterPro" id="IPR029058">
    <property type="entry name" value="AB_hydrolase_fold"/>
</dbReference>
<sequence>MSTHRLAIHRHPSARPGSRPPLLFVHGGYTHSLCWQHRFIPRLNELGYDCHALDLAGHGASEGQDRLHEFGLAAYAEDVARAVDTLEAPPVVVGHSMGCLVAQRFVAARPDAAAGIALLSPVPPTGTAGSAARLAMTEPAFFEELPNATSGRPTERTLRVMARVYFSPGTPHEAIEQFLPMIGPESDRAVAEMAMLPLLSARSRPQLPALVMGGSEDRVFSASMLHFSAAAWRTRALRIGGAGHMMMLDPQWQAAADALAAWGDSL</sequence>
<gene>
    <name evidence="2" type="ORF">GX576_12125</name>
</gene>
<dbReference type="PANTHER" id="PTHR43194">
    <property type="entry name" value="HYDROLASE ALPHA/BETA FOLD FAMILY"/>
    <property type="match status" value="1"/>
</dbReference>
<reference evidence="2 3" key="1">
    <citation type="journal article" date="2020" name="Biotechnol. Biofuels">
        <title>New insights from the biogas microbiome by comprehensive genome-resolved metagenomics of nearly 1600 species originating from multiple anaerobic digesters.</title>
        <authorList>
            <person name="Campanaro S."/>
            <person name="Treu L."/>
            <person name="Rodriguez-R L.M."/>
            <person name="Kovalovszki A."/>
            <person name="Ziels R.M."/>
            <person name="Maus I."/>
            <person name="Zhu X."/>
            <person name="Kougias P.G."/>
            <person name="Basile A."/>
            <person name="Luo G."/>
            <person name="Schluter A."/>
            <person name="Konstantinidis K.T."/>
            <person name="Angelidaki I."/>
        </authorList>
    </citation>
    <scope>NUCLEOTIDE SEQUENCE [LARGE SCALE GENOMIC DNA]</scope>
    <source>
        <strain evidence="2">AS06rmzACSIP_256</strain>
    </source>
</reference>
<dbReference type="InterPro" id="IPR000073">
    <property type="entry name" value="AB_hydrolase_1"/>
</dbReference>